<evidence type="ECO:0000313" key="4">
    <source>
        <dbReference type="Proteomes" id="UP000199286"/>
    </source>
</evidence>
<dbReference type="InterPro" id="IPR007543">
    <property type="entry name" value="LptD_C"/>
</dbReference>
<sequence length="715" mass="78544" precursor="true">MRLILAFAALLALGLPARAQQDRAVDAAILVADTVLVENDSRLIASGNVEALSDGTRLQASRVVYDQEAGLLSIEGPIRITDESGRVTILASAAELDEGFRNGLLAGARIVLDDQLQLAAVEARRVDGRYNALSRVAVTSCQICAGRAPLWSIRASRVVHDQLEQQIYFDDAQLRVLDVPVFYLPRLRVPDPTLERARGFLFPTLRSSTLLGFGIKIPYFIPIGDHQDVTLTPYLSSKTRTLEFRYRRAFVNGDLLVNGAVSRDTRETDEARGYLFAEGAFTLPRGFTLDFDAKLVTDAAYLNDYGITGTDRLDSTVTLTRARRDSLFQSALVHYQSLREAEDNDTQPTIVGDIRYQRRYFPALIGGEIRVDGIAHGHYRYSSTDIDTGDSDDVVDGRDLARLNAAISWRDRWTLPLGLRAGVSTHLWLDHFEIRQDATSPERVSAATPGVAVDLRWPFARGGAGGSRTLVEPVVQLGWVGGTRPENPNDESTRVEFDEANLLSLSRFPAADRREHGATLAAGLRMMHRAPAGWTAALTIGQVWRDEADEAFTRSSGLQGETSDTLIAGRFASTNGLSISARGLLDDTARISKAEARAAWSNDRIELGASYVLLVTDTDEERDEAQSEWTLDAAYQVTPNWLGSTEWRYDLAGQRLDRVGLGLQYRTRCVEVGLSATRRYASSANVEPSTDFDLSVALLGFSTGGPAKEIRPSCS</sequence>
<dbReference type="GO" id="GO:0015920">
    <property type="term" value="P:lipopolysaccharide transport"/>
    <property type="evidence" value="ECO:0007669"/>
    <property type="project" value="InterPro"/>
</dbReference>
<evidence type="ECO:0000259" key="2">
    <source>
        <dbReference type="Pfam" id="PF04453"/>
    </source>
</evidence>
<keyword evidence="4" id="KW-1185">Reference proteome</keyword>
<dbReference type="Proteomes" id="UP000199286">
    <property type="component" value="Unassembled WGS sequence"/>
</dbReference>
<keyword evidence="1" id="KW-0998">Cell outer membrane</keyword>
<dbReference type="Pfam" id="PF04453">
    <property type="entry name" value="LptD"/>
    <property type="match status" value="1"/>
</dbReference>
<dbReference type="InterPro" id="IPR050218">
    <property type="entry name" value="LptD"/>
</dbReference>
<name>A0A1H3GZV1_9RHOB</name>
<dbReference type="GO" id="GO:0009279">
    <property type="term" value="C:cell outer membrane"/>
    <property type="evidence" value="ECO:0007669"/>
    <property type="project" value="UniProtKB-SubCell"/>
</dbReference>
<dbReference type="OrthoDB" id="9760225at2"/>
<gene>
    <name evidence="1" type="primary">lptD</name>
    <name evidence="3" type="ORF">SAMN05444340_103146</name>
</gene>
<protein>
    <recommendedName>
        <fullName evidence="1">LPS-assembly protein LptD</fullName>
    </recommendedName>
</protein>
<organism evidence="3 4">
    <name type="scientific">Citreimonas salinaria</name>
    <dbReference type="NCBI Taxonomy" id="321339"/>
    <lineage>
        <taxon>Bacteria</taxon>
        <taxon>Pseudomonadati</taxon>
        <taxon>Pseudomonadota</taxon>
        <taxon>Alphaproteobacteria</taxon>
        <taxon>Rhodobacterales</taxon>
        <taxon>Roseobacteraceae</taxon>
        <taxon>Citreimonas</taxon>
    </lineage>
</organism>
<accession>A0A1H3GZV1</accession>
<reference evidence="3 4" key="1">
    <citation type="submission" date="2016-10" db="EMBL/GenBank/DDBJ databases">
        <authorList>
            <person name="de Groot N.N."/>
        </authorList>
    </citation>
    <scope>NUCLEOTIDE SEQUENCE [LARGE SCALE GENOMIC DNA]</scope>
    <source>
        <strain evidence="3 4">DSM 26880</strain>
    </source>
</reference>
<comment type="similarity">
    <text evidence="1">Belongs to the LptD family.</text>
</comment>
<dbReference type="HAMAP" id="MF_01411">
    <property type="entry name" value="LPS_assembly_LptD"/>
    <property type="match status" value="1"/>
</dbReference>
<proteinExistence type="inferred from homology"/>
<comment type="subunit">
    <text evidence="1">Component of the lipopolysaccharide transport and assembly complex.</text>
</comment>
<dbReference type="RefSeq" id="WP_089880160.1">
    <property type="nucleotide sequence ID" value="NZ_FNPF01000003.1"/>
</dbReference>
<dbReference type="EMBL" id="FNPF01000003">
    <property type="protein sequence ID" value="SDY08853.1"/>
    <property type="molecule type" value="Genomic_DNA"/>
</dbReference>
<keyword evidence="1" id="KW-0732">Signal</keyword>
<dbReference type="PANTHER" id="PTHR30189">
    <property type="entry name" value="LPS-ASSEMBLY PROTEIN"/>
    <property type="match status" value="1"/>
</dbReference>
<evidence type="ECO:0000256" key="1">
    <source>
        <dbReference type="HAMAP-Rule" id="MF_01411"/>
    </source>
</evidence>
<keyword evidence="1" id="KW-0472">Membrane</keyword>
<comment type="caution">
    <text evidence="1">Lacks conserved residue(s) required for the propagation of feature annotation.</text>
</comment>
<feature type="chain" id="PRO_5011802428" description="LPS-assembly protein LptD" evidence="1">
    <location>
        <begin position="20"/>
        <end position="715"/>
    </location>
</feature>
<evidence type="ECO:0000313" key="3">
    <source>
        <dbReference type="EMBL" id="SDY08853.1"/>
    </source>
</evidence>
<feature type="domain" description="LptD C-terminal" evidence="2">
    <location>
        <begin position="271"/>
        <end position="641"/>
    </location>
</feature>
<feature type="signal peptide" evidence="1">
    <location>
        <begin position="1"/>
        <end position="19"/>
    </location>
</feature>
<dbReference type="STRING" id="321339.SAMN05444340_103146"/>
<dbReference type="PANTHER" id="PTHR30189:SF1">
    <property type="entry name" value="LPS-ASSEMBLY PROTEIN LPTD"/>
    <property type="match status" value="1"/>
</dbReference>
<dbReference type="InterPro" id="IPR020889">
    <property type="entry name" value="LipoPS_assembly_LptD"/>
</dbReference>
<comment type="function">
    <text evidence="1">Involved in the assembly of lipopolysaccharide (LPS) at the surface of the outer membrane.</text>
</comment>
<dbReference type="AlphaFoldDB" id="A0A1H3GZV1"/>
<dbReference type="GO" id="GO:1990351">
    <property type="term" value="C:transporter complex"/>
    <property type="evidence" value="ECO:0007669"/>
    <property type="project" value="TreeGrafter"/>
</dbReference>
<dbReference type="GO" id="GO:0043165">
    <property type="term" value="P:Gram-negative-bacterium-type cell outer membrane assembly"/>
    <property type="evidence" value="ECO:0007669"/>
    <property type="project" value="UniProtKB-UniRule"/>
</dbReference>
<comment type="subcellular location">
    <subcellularLocation>
        <location evidence="1">Cell outer membrane</location>
    </subcellularLocation>
</comment>